<dbReference type="Gene3D" id="3.40.50.20">
    <property type="match status" value="1"/>
</dbReference>
<dbReference type="Pfam" id="PF02222">
    <property type="entry name" value="ATP-grasp"/>
    <property type="match status" value="1"/>
</dbReference>
<dbReference type="Pfam" id="PF22660">
    <property type="entry name" value="RS_preATP-grasp-like"/>
    <property type="match status" value="1"/>
</dbReference>
<comment type="function">
    <text evidence="5">Catalyzes the ATP-dependent conversion of 5-aminoimidazole ribonucleotide (AIR) and HCO(3)(-) to N5-carboxyaminoimidazole ribonucleotide (N5-CAIR).</text>
</comment>
<dbReference type="FunFam" id="3.30.1490.20:FF:000015">
    <property type="entry name" value="N5-carboxyaminoimidazole ribonucleotide synthase"/>
    <property type="match status" value="1"/>
</dbReference>
<dbReference type="PROSITE" id="PS50975">
    <property type="entry name" value="ATP_GRASP"/>
    <property type="match status" value="1"/>
</dbReference>
<evidence type="ECO:0000256" key="3">
    <source>
        <dbReference type="ARBA" id="ARBA00022755"/>
    </source>
</evidence>
<dbReference type="InterPro" id="IPR005875">
    <property type="entry name" value="PurK"/>
</dbReference>
<dbReference type="AlphaFoldDB" id="A0A0A2T744"/>
<feature type="domain" description="ATP-grasp" evidence="7">
    <location>
        <begin position="111"/>
        <end position="297"/>
    </location>
</feature>
<comment type="similarity">
    <text evidence="5 6">Belongs to the PurK/PurT family.</text>
</comment>
<feature type="binding site" evidence="5">
    <location>
        <position position="214"/>
    </location>
    <ligand>
        <name>ATP</name>
        <dbReference type="ChEBI" id="CHEBI:30616"/>
    </ligand>
</feature>
<keyword evidence="2 5" id="KW-0547">Nucleotide-binding</keyword>
<dbReference type="Gene3D" id="3.30.1490.20">
    <property type="entry name" value="ATP-grasp fold, A domain"/>
    <property type="match status" value="1"/>
</dbReference>
<evidence type="ECO:0000313" key="8">
    <source>
        <dbReference type="EMBL" id="KGP71309.1"/>
    </source>
</evidence>
<evidence type="ECO:0000256" key="2">
    <source>
        <dbReference type="ARBA" id="ARBA00022741"/>
    </source>
</evidence>
<feature type="binding site" evidence="5">
    <location>
        <begin position="183"/>
        <end position="186"/>
    </location>
    <ligand>
        <name>ATP</name>
        <dbReference type="ChEBI" id="CHEBI:30616"/>
    </ligand>
</feature>
<evidence type="ECO:0000259" key="7">
    <source>
        <dbReference type="PROSITE" id="PS50975"/>
    </source>
</evidence>
<protein>
    <recommendedName>
        <fullName evidence="5 6">N5-carboxyaminoimidazole ribonucleotide synthase</fullName>
        <shortName evidence="5 6">N5-CAIR synthase</shortName>
        <ecNumber evidence="5 6">6.3.4.18</ecNumber>
    </recommendedName>
    <alternativeName>
        <fullName evidence="5 6">5-(carboxyamino)imidazole ribonucleotide synthetase</fullName>
    </alternativeName>
</protein>
<evidence type="ECO:0000256" key="4">
    <source>
        <dbReference type="ARBA" id="ARBA00022840"/>
    </source>
</evidence>
<dbReference type="PANTHER" id="PTHR11609">
    <property type="entry name" value="PURINE BIOSYNTHESIS PROTEIN 6/7, PUR6/7"/>
    <property type="match status" value="1"/>
</dbReference>
<feature type="binding site" evidence="5">
    <location>
        <position position="107"/>
    </location>
    <ligand>
        <name>ATP</name>
        <dbReference type="ChEBI" id="CHEBI:30616"/>
    </ligand>
</feature>
<evidence type="ECO:0000313" key="9">
    <source>
        <dbReference type="Proteomes" id="UP000030147"/>
    </source>
</evidence>
<comment type="pathway">
    <text evidence="5 6">Purine metabolism; IMP biosynthesis via de novo pathway; 5-amino-1-(5-phospho-D-ribosyl)imidazole-4-carboxylate from 5-amino-1-(5-phospho-D-ribosyl)imidazole (N5-CAIR route): step 1/2.</text>
</comment>
<dbReference type="InterPro" id="IPR016185">
    <property type="entry name" value="PreATP-grasp_dom_sf"/>
</dbReference>
<dbReference type="Pfam" id="PF17769">
    <property type="entry name" value="PurK_C"/>
    <property type="match status" value="1"/>
</dbReference>
<comment type="catalytic activity">
    <reaction evidence="5 6">
        <text>5-amino-1-(5-phospho-beta-D-ribosyl)imidazole + hydrogencarbonate + ATP = 5-carboxyamino-1-(5-phospho-D-ribosyl)imidazole + ADP + phosphate + 2 H(+)</text>
        <dbReference type="Rhea" id="RHEA:19317"/>
        <dbReference type="ChEBI" id="CHEBI:15378"/>
        <dbReference type="ChEBI" id="CHEBI:17544"/>
        <dbReference type="ChEBI" id="CHEBI:30616"/>
        <dbReference type="ChEBI" id="CHEBI:43474"/>
        <dbReference type="ChEBI" id="CHEBI:58730"/>
        <dbReference type="ChEBI" id="CHEBI:137981"/>
        <dbReference type="ChEBI" id="CHEBI:456216"/>
        <dbReference type="EC" id="6.3.4.18"/>
    </reaction>
</comment>
<feature type="binding site" evidence="5">
    <location>
        <begin position="152"/>
        <end position="158"/>
    </location>
    <ligand>
        <name>ATP</name>
        <dbReference type="ChEBI" id="CHEBI:30616"/>
    </ligand>
</feature>
<keyword evidence="3 5" id="KW-0658">Purine biosynthesis</keyword>
<dbReference type="GO" id="GO:0005524">
    <property type="term" value="F:ATP binding"/>
    <property type="evidence" value="ECO:0007669"/>
    <property type="project" value="UniProtKB-UniRule"/>
</dbReference>
<dbReference type="EC" id="6.3.4.18" evidence="5 6"/>
<dbReference type="Gene3D" id="3.30.470.20">
    <property type="entry name" value="ATP-grasp fold, B domain"/>
    <property type="match status" value="1"/>
</dbReference>
<organism evidence="8 9">
    <name type="scientific">Pontibacillus yanchengensis Y32</name>
    <dbReference type="NCBI Taxonomy" id="1385514"/>
    <lineage>
        <taxon>Bacteria</taxon>
        <taxon>Bacillati</taxon>
        <taxon>Bacillota</taxon>
        <taxon>Bacilli</taxon>
        <taxon>Bacillales</taxon>
        <taxon>Bacillaceae</taxon>
        <taxon>Pontibacillus</taxon>
    </lineage>
</organism>
<dbReference type="HAMAP" id="MF_01928">
    <property type="entry name" value="PurK"/>
    <property type="match status" value="1"/>
</dbReference>
<dbReference type="PANTHER" id="PTHR11609:SF5">
    <property type="entry name" value="PHOSPHORIBOSYLAMINOIMIDAZOLE CARBOXYLASE"/>
    <property type="match status" value="1"/>
</dbReference>
<dbReference type="GO" id="GO:0046872">
    <property type="term" value="F:metal ion binding"/>
    <property type="evidence" value="ECO:0007669"/>
    <property type="project" value="InterPro"/>
</dbReference>
<name>A0A0A2T744_9BACI</name>
<keyword evidence="1 5" id="KW-0436">Ligase</keyword>
<evidence type="ECO:0000256" key="6">
    <source>
        <dbReference type="RuleBase" id="RU361200"/>
    </source>
</evidence>
<feature type="binding site" evidence="5">
    <location>
        <begin position="267"/>
        <end position="268"/>
    </location>
    <ligand>
        <name>ATP</name>
        <dbReference type="ChEBI" id="CHEBI:30616"/>
    </ligand>
</feature>
<dbReference type="NCBIfam" id="NF004679">
    <property type="entry name" value="PRK06019.1-5"/>
    <property type="match status" value="1"/>
</dbReference>
<dbReference type="SUPFAM" id="SSF51246">
    <property type="entry name" value="Rudiment single hybrid motif"/>
    <property type="match status" value="1"/>
</dbReference>
<comment type="subunit">
    <text evidence="5 6">Homodimer.</text>
</comment>
<keyword evidence="9" id="KW-1185">Reference proteome</keyword>
<dbReference type="GO" id="GO:0004638">
    <property type="term" value="F:phosphoribosylaminoimidazole carboxylase activity"/>
    <property type="evidence" value="ECO:0007669"/>
    <property type="project" value="InterPro"/>
</dbReference>
<evidence type="ECO:0000256" key="1">
    <source>
        <dbReference type="ARBA" id="ARBA00022598"/>
    </source>
</evidence>
<evidence type="ECO:0000256" key="5">
    <source>
        <dbReference type="HAMAP-Rule" id="MF_01928"/>
    </source>
</evidence>
<dbReference type="NCBIfam" id="NF004675">
    <property type="entry name" value="PRK06019.1-1"/>
    <property type="match status" value="1"/>
</dbReference>
<accession>A0A0A2T744</accession>
<dbReference type="InterPro" id="IPR054350">
    <property type="entry name" value="PurT/PurK_preATP-grasp"/>
</dbReference>
<feature type="binding site" evidence="5">
    <location>
        <position position="191"/>
    </location>
    <ligand>
        <name>ATP</name>
        <dbReference type="ChEBI" id="CHEBI:30616"/>
    </ligand>
</feature>
<dbReference type="Proteomes" id="UP000030147">
    <property type="component" value="Unassembled WGS sequence"/>
</dbReference>
<dbReference type="GO" id="GO:0005829">
    <property type="term" value="C:cytosol"/>
    <property type="evidence" value="ECO:0007669"/>
    <property type="project" value="TreeGrafter"/>
</dbReference>
<feature type="binding site" evidence="5">
    <location>
        <position position="147"/>
    </location>
    <ligand>
        <name>ATP</name>
        <dbReference type="ChEBI" id="CHEBI:30616"/>
    </ligand>
</feature>
<dbReference type="FunFam" id="3.40.50.20:FF:000016">
    <property type="entry name" value="N5-carboxyaminoimidazole ribonucleotide synthase"/>
    <property type="match status" value="1"/>
</dbReference>
<dbReference type="InterPro" id="IPR011054">
    <property type="entry name" value="Rudment_hybrid_motif"/>
</dbReference>
<dbReference type="RefSeq" id="WP_036823272.1">
    <property type="nucleotide sequence ID" value="NZ_AVBF01000070.1"/>
</dbReference>
<comment type="function">
    <text evidence="6">Catalyzes the ATP-dependent conversion of 5-aminoimidazole ribonucleotide (AIR) and HCO(3)- to N5-carboxyaminoimidazole ribonucleotide (N5-CAIR).</text>
</comment>
<proteinExistence type="inferred from homology"/>
<dbReference type="InterPro" id="IPR013815">
    <property type="entry name" value="ATP_grasp_subdomain_1"/>
</dbReference>
<dbReference type="OrthoDB" id="9804625at2"/>
<dbReference type="NCBIfam" id="NF004676">
    <property type="entry name" value="PRK06019.1-2"/>
    <property type="match status" value="1"/>
</dbReference>
<dbReference type="InterPro" id="IPR040686">
    <property type="entry name" value="PurK_C"/>
</dbReference>
<dbReference type="NCBIfam" id="TIGR01161">
    <property type="entry name" value="purK"/>
    <property type="match status" value="1"/>
</dbReference>
<dbReference type="InterPro" id="IPR003135">
    <property type="entry name" value="ATP-grasp_carboxylate-amine"/>
</dbReference>
<dbReference type="GO" id="GO:0034028">
    <property type="term" value="F:5-(carboxyamino)imidazole ribonucleotide synthase activity"/>
    <property type="evidence" value="ECO:0007669"/>
    <property type="project" value="UniProtKB-UniRule"/>
</dbReference>
<sequence>MSRSLFPGQTIGILGGGQLGKMMAIEAKQMGYRVAVLDPTPNAPCAQVADEHIQAALDDVEAAIRLADIADVITYEFENVDLQLANELEKREKLPQGSYALKVTQDRGNEKLVLTEAGVPVAPYRLVETISEMHEAVAQLGYPCVVKTTRGGYDGKGQHKLDSEEDLQEAEDILRNNPPCVVEAWLPFDMEISVVMTRGVDGELKMFPVPENIHEDHILRQSIVPARVSAPILNQAKEAAQSIADRLQFLGTFAVEMFVVGDEVYVNEMAPRPHNSGHYTIEACNVSQFGQHIRAICGLPLLEIQAPYAAVMTNILGHEIEPYLEDTTPFKGKHVHLYGKDGVKPKRKLGHTTVVGTSVDALLQTVQHTSNRGG</sequence>
<comment type="caution">
    <text evidence="8">The sequence shown here is derived from an EMBL/GenBank/DDBJ whole genome shotgun (WGS) entry which is preliminary data.</text>
</comment>
<dbReference type="STRING" id="1385514.N782_19985"/>
<dbReference type="SUPFAM" id="SSF56059">
    <property type="entry name" value="Glutathione synthetase ATP-binding domain-like"/>
    <property type="match status" value="1"/>
</dbReference>
<dbReference type="GO" id="GO:0006189">
    <property type="term" value="P:'de novo' IMP biosynthetic process"/>
    <property type="evidence" value="ECO:0007669"/>
    <property type="project" value="UniProtKB-UniRule"/>
</dbReference>
<dbReference type="UniPathway" id="UPA00074">
    <property type="reaction ID" value="UER00942"/>
</dbReference>
<dbReference type="eggNOG" id="COG0026">
    <property type="taxonomic scope" value="Bacteria"/>
</dbReference>
<gene>
    <name evidence="5 6" type="primary">purK</name>
    <name evidence="8" type="ORF">N782_19985</name>
</gene>
<reference evidence="8 9" key="1">
    <citation type="journal article" date="2015" name="Stand. Genomic Sci.">
        <title>High quality draft genome sequence of the moderately halophilic bacterium Pontibacillus yanchengensis Y32(T) and comparison among Pontibacillus genomes.</title>
        <authorList>
            <person name="Huang J."/>
            <person name="Qiao Z.X."/>
            <person name="Tang J.W."/>
            <person name="Wang G."/>
        </authorList>
    </citation>
    <scope>NUCLEOTIDE SEQUENCE [LARGE SCALE GENOMIC DNA]</scope>
    <source>
        <strain evidence="8 9">Y32</strain>
    </source>
</reference>
<dbReference type="SUPFAM" id="SSF52440">
    <property type="entry name" value="PreATP-grasp domain"/>
    <property type="match status" value="1"/>
</dbReference>
<dbReference type="InterPro" id="IPR011761">
    <property type="entry name" value="ATP-grasp"/>
</dbReference>
<keyword evidence="4 5" id="KW-0067">ATP-binding</keyword>
<dbReference type="EMBL" id="AVBF01000070">
    <property type="protein sequence ID" value="KGP71309.1"/>
    <property type="molecule type" value="Genomic_DNA"/>
</dbReference>